<dbReference type="InterPro" id="IPR015421">
    <property type="entry name" value="PyrdxlP-dep_Trfase_major"/>
</dbReference>
<keyword evidence="5" id="KW-0808">Transferase</keyword>
<dbReference type="GO" id="GO:0045484">
    <property type="term" value="F:L-lysine 6-transaminase activity"/>
    <property type="evidence" value="ECO:0007669"/>
    <property type="project" value="UniProtKB-EC"/>
</dbReference>
<dbReference type="PIRSF" id="PIRSF000521">
    <property type="entry name" value="Transaminase_4ab_Lys_Orn"/>
    <property type="match status" value="1"/>
</dbReference>
<gene>
    <name evidence="10" type="ORF">BEU04_01205</name>
</gene>
<dbReference type="EMBL" id="MIYU01000012">
    <property type="protein sequence ID" value="OIR16586.1"/>
    <property type="molecule type" value="Genomic_DNA"/>
</dbReference>
<evidence type="ECO:0000256" key="9">
    <source>
        <dbReference type="RuleBase" id="RU003560"/>
    </source>
</evidence>
<dbReference type="Gene3D" id="3.40.640.10">
    <property type="entry name" value="Type I PLP-dependent aspartate aminotransferase-like (Major domain)"/>
    <property type="match status" value="1"/>
</dbReference>
<evidence type="ECO:0000256" key="3">
    <source>
        <dbReference type="ARBA" id="ARBA00013071"/>
    </source>
</evidence>
<dbReference type="InterPro" id="IPR015422">
    <property type="entry name" value="PyrdxlP-dep_Trfase_small"/>
</dbReference>
<dbReference type="Proteomes" id="UP000183815">
    <property type="component" value="Unassembled WGS sequence"/>
</dbReference>
<dbReference type="Pfam" id="PF00202">
    <property type="entry name" value="Aminotran_3"/>
    <property type="match status" value="1"/>
</dbReference>
<comment type="similarity">
    <text evidence="2 9">Belongs to the class-III pyridoxal-phosphate-dependent aminotransferase family.</text>
</comment>
<dbReference type="SUPFAM" id="SSF53383">
    <property type="entry name" value="PLP-dependent transferases"/>
    <property type="match status" value="1"/>
</dbReference>
<evidence type="ECO:0000256" key="1">
    <source>
        <dbReference type="ARBA" id="ARBA00001933"/>
    </source>
</evidence>
<sequence length="434" mass="48866">MVNPNQVHETLSQFQLVDGFPQVLDLEKSQGVWLHDSRTGEDYLDFFTSFASWPIGYNHPMMNDPHFLEKLSMVGSNNPANSDIYTKEMAEFVEAFATHVSPPDFNHHFWVAGGALAVENALKTAFDWKARKLGRNVEDSADDLVILHLKDAFHGRSGYTLSITNTDPIKTALFPKFNWPRFHNPTIIFDLDGNVSNDIESEESKSIEDIENAFETFKDRIAAIIIEPMQGEGGDNHFRTNFFKILRNYADQNEALLIYDEVQTGFWGSGKPWLWQHHGVAPDIAAFGKKTQVCGIYASDRIDEVKDNVFSLSSRINSTWGGNLVDMVRSKRFIDIIRSENLDNNISIQGQKFISGLRNIAASHNEITNVRGIGSLIAFTLPDGTIRDTMINKLLKNNILALKSGPTSIRFRLPLIISEDEVSTALERIEASID</sequence>
<organism evidence="10 11">
    <name type="scientific">Marine Group III euryarchaeote CG-Bathy1</name>
    <dbReference type="NCBI Taxonomy" id="1889001"/>
    <lineage>
        <taxon>Archaea</taxon>
        <taxon>Methanobacteriati</taxon>
        <taxon>Thermoplasmatota</taxon>
        <taxon>Thermoplasmata</taxon>
        <taxon>Candidatus Thermoprofundales</taxon>
    </lineage>
</organism>
<dbReference type="GO" id="GO:0017000">
    <property type="term" value="P:antibiotic biosynthetic process"/>
    <property type="evidence" value="ECO:0007669"/>
    <property type="project" value="InterPro"/>
</dbReference>
<dbReference type="GO" id="GO:0030170">
    <property type="term" value="F:pyridoxal phosphate binding"/>
    <property type="evidence" value="ECO:0007669"/>
    <property type="project" value="InterPro"/>
</dbReference>
<dbReference type="InterPro" id="IPR005814">
    <property type="entry name" value="Aminotrans_3"/>
</dbReference>
<evidence type="ECO:0000256" key="4">
    <source>
        <dbReference type="ARBA" id="ARBA00022576"/>
    </source>
</evidence>
<evidence type="ECO:0000256" key="5">
    <source>
        <dbReference type="ARBA" id="ARBA00022679"/>
    </source>
</evidence>
<accession>A0A1J5T6T7</accession>
<comment type="cofactor">
    <cofactor evidence="1">
        <name>pyridoxal 5'-phosphate</name>
        <dbReference type="ChEBI" id="CHEBI:597326"/>
    </cofactor>
</comment>
<protein>
    <recommendedName>
        <fullName evidence="8">L-lysine-epsilon aminotransferase</fullName>
        <ecNumber evidence="3">2.6.1.36</ecNumber>
    </recommendedName>
    <alternativeName>
        <fullName evidence="7">Lysine 6-aminotransferase</fullName>
    </alternativeName>
</protein>
<name>A0A1J5T6T7_9ARCH</name>
<evidence type="ECO:0000256" key="7">
    <source>
        <dbReference type="ARBA" id="ARBA00030921"/>
    </source>
</evidence>
<dbReference type="InterPro" id="IPR017657">
    <property type="entry name" value="L-lysine_6-transaminase"/>
</dbReference>
<dbReference type="EC" id="2.6.1.36" evidence="3"/>
<evidence type="ECO:0000256" key="2">
    <source>
        <dbReference type="ARBA" id="ARBA00008954"/>
    </source>
</evidence>
<reference evidence="10 11" key="1">
    <citation type="submission" date="2016-08" db="EMBL/GenBank/DDBJ databases">
        <title>New Insights into Marine Group III Euryarchaeota, from dark to light.</title>
        <authorList>
            <person name="Haro-Moreno J.M."/>
            <person name="Rodriguez-Valera F."/>
            <person name="Lopez-Garcia P."/>
            <person name="Moreira D."/>
            <person name="Martin-Cuadrado A.B."/>
        </authorList>
    </citation>
    <scope>NUCLEOTIDE SEQUENCE [LARGE SCALE GENOMIC DNA]</scope>
    <source>
        <strain evidence="10">CG-Bathy1</strain>
    </source>
</reference>
<dbReference type="AlphaFoldDB" id="A0A1J5T6T7"/>
<evidence type="ECO:0000313" key="10">
    <source>
        <dbReference type="EMBL" id="OIR16586.1"/>
    </source>
</evidence>
<comment type="caution">
    <text evidence="10">The sequence shown here is derived from an EMBL/GenBank/DDBJ whole genome shotgun (WGS) entry which is preliminary data.</text>
</comment>
<dbReference type="Gene3D" id="3.90.1150.10">
    <property type="entry name" value="Aspartate Aminotransferase, domain 1"/>
    <property type="match status" value="1"/>
</dbReference>
<evidence type="ECO:0000256" key="6">
    <source>
        <dbReference type="ARBA" id="ARBA00022898"/>
    </source>
</evidence>
<dbReference type="PANTHER" id="PTHR43206:SF2">
    <property type="entry name" value="4-AMINOBUTYRATE AMINOTRANSFERASE GABT"/>
    <property type="match status" value="1"/>
</dbReference>
<dbReference type="NCBIfam" id="TIGR03251">
    <property type="entry name" value="LAT_fam"/>
    <property type="match status" value="1"/>
</dbReference>
<dbReference type="PANTHER" id="PTHR43206">
    <property type="entry name" value="AMINOTRANSFERASE"/>
    <property type="match status" value="1"/>
</dbReference>
<proteinExistence type="inferred from homology"/>
<dbReference type="GO" id="GO:0009450">
    <property type="term" value="P:gamma-aminobutyric acid catabolic process"/>
    <property type="evidence" value="ECO:0007669"/>
    <property type="project" value="TreeGrafter"/>
</dbReference>
<keyword evidence="4" id="KW-0032">Aminotransferase</keyword>
<dbReference type="InterPro" id="IPR015424">
    <property type="entry name" value="PyrdxlP-dep_Trfase"/>
</dbReference>
<keyword evidence="6 9" id="KW-0663">Pyridoxal phosphate</keyword>
<evidence type="ECO:0000256" key="8">
    <source>
        <dbReference type="ARBA" id="ARBA00050040"/>
    </source>
</evidence>
<evidence type="ECO:0000313" key="11">
    <source>
        <dbReference type="Proteomes" id="UP000183815"/>
    </source>
</evidence>